<accession>A0ABV6M3L1</accession>
<gene>
    <name evidence="2" type="ORF">ACFFIA_15830</name>
</gene>
<organism evidence="2 3">
    <name type="scientific">Phytohabitans kaempferiae</name>
    <dbReference type="NCBI Taxonomy" id="1620943"/>
    <lineage>
        <taxon>Bacteria</taxon>
        <taxon>Bacillati</taxon>
        <taxon>Actinomycetota</taxon>
        <taxon>Actinomycetes</taxon>
        <taxon>Micromonosporales</taxon>
        <taxon>Micromonosporaceae</taxon>
    </lineage>
</organism>
<comment type="caution">
    <text evidence="2">The sequence shown here is derived from an EMBL/GenBank/DDBJ whole genome shotgun (WGS) entry which is preliminary data.</text>
</comment>
<reference evidence="2 3" key="1">
    <citation type="submission" date="2024-09" db="EMBL/GenBank/DDBJ databases">
        <authorList>
            <person name="Sun Q."/>
            <person name="Mori K."/>
        </authorList>
    </citation>
    <scope>NUCLEOTIDE SEQUENCE [LARGE SCALE GENOMIC DNA]</scope>
    <source>
        <strain evidence="2 3">TBRC 3947</strain>
    </source>
</reference>
<dbReference type="EMBL" id="JBHLUH010000024">
    <property type="protein sequence ID" value="MFC0529127.1"/>
    <property type="molecule type" value="Genomic_DNA"/>
</dbReference>
<proteinExistence type="predicted"/>
<feature type="region of interest" description="Disordered" evidence="1">
    <location>
        <begin position="1"/>
        <end position="43"/>
    </location>
</feature>
<protein>
    <submittedName>
        <fullName evidence="2">Uncharacterized protein</fullName>
    </submittedName>
</protein>
<feature type="compositionally biased region" description="Polar residues" evidence="1">
    <location>
        <begin position="16"/>
        <end position="32"/>
    </location>
</feature>
<feature type="compositionally biased region" description="Basic and acidic residues" evidence="1">
    <location>
        <begin position="34"/>
        <end position="43"/>
    </location>
</feature>
<sequence length="133" mass="15277">MAQQKERTSGGVRTGAGTSKSIRYAQEITSTDEQPERPGRSLVTSDHEVIRQWGERRDAAPATISGTEHNGRAGVLTFDFPLGNRGGRLRRITWDEWFRAFDERNLNFLYQEERKDGRQSNFFRLESPCREDA</sequence>
<name>A0ABV6M3L1_9ACTN</name>
<keyword evidence="3" id="KW-1185">Reference proteome</keyword>
<dbReference type="RefSeq" id="WP_377251573.1">
    <property type="nucleotide sequence ID" value="NZ_JBHLUH010000024.1"/>
</dbReference>
<dbReference type="Proteomes" id="UP001589867">
    <property type="component" value="Unassembled WGS sequence"/>
</dbReference>
<evidence type="ECO:0000256" key="1">
    <source>
        <dbReference type="SAM" id="MobiDB-lite"/>
    </source>
</evidence>
<evidence type="ECO:0000313" key="3">
    <source>
        <dbReference type="Proteomes" id="UP001589867"/>
    </source>
</evidence>
<evidence type="ECO:0000313" key="2">
    <source>
        <dbReference type="EMBL" id="MFC0529127.1"/>
    </source>
</evidence>